<gene>
    <name evidence="2" type="ORF">B0H98_10148</name>
</gene>
<dbReference type="Pfam" id="PF07238">
    <property type="entry name" value="PilZ"/>
    <property type="match status" value="1"/>
</dbReference>
<dbReference type="InterPro" id="IPR009875">
    <property type="entry name" value="PilZ_domain"/>
</dbReference>
<organism evidence="2 3">
    <name type="scientific">Vreelandella songnenensis</name>
    <dbReference type="NCBI Taxonomy" id="1176243"/>
    <lineage>
        <taxon>Bacteria</taxon>
        <taxon>Pseudomonadati</taxon>
        <taxon>Pseudomonadota</taxon>
        <taxon>Gammaproteobacteria</taxon>
        <taxon>Oceanospirillales</taxon>
        <taxon>Halomonadaceae</taxon>
        <taxon>Vreelandella</taxon>
    </lineage>
</organism>
<dbReference type="Proteomes" id="UP000237647">
    <property type="component" value="Unassembled WGS sequence"/>
</dbReference>
<name>A0A2T0V7E6_9GAMM</name>
<accession>A0A2T0V7E6</accession>
<protein>
    <submittedName>
        <fullName evidence="2">Type IV pilus assembly protein PilZ</fullName>
    </submittedName>
</protein>
<dbReference type="AlphaFoldDB" id="A0A2T0V7E6"/>
<dbReference type="EMBL" id="PVTK01000001">
    <property type="protein sequence ID" value="PRY66071.1"/>
    <property type="molecule type" value="Genomic_DNA"/>
</dbReference>
<dbReference type="RefSeq" id="WP_106373069.1">
    <property type="nucleotide sequence ID" value="NZ_PVTK01000001.1"/>
</dbReference>
<sequence>MSMQKAFALKIPDMATLQAAYMPFLEHGGIFVPTETPCALGSQVHVFLTLPEAHAPVEVAGKVAWISPVQGACDRMPGIGVHFALHDNALRERIEGLLAGQAAAAPGYTL</sequence>
<dbReference type="OrthoDB" id="5296245at2"/>
<keyword evidence="3" id="KW-1185">Reference proteome</keyword>
<evidence type="ECO:0000313" key="2">
    <source>
        <dbReference type="EMBL" id="PRY66071.1"/>
    </source>
</evidence>
<proteinExistence type="predicted"/>
<comment type="caution">
    <text evidence="2">The sequence shown here is derived from an EMBL/GenBank/DDBJ whole genome shotgun (WGS) entry which is preliminary data.</text>
</comment>
<evidence type="ECO:0000313" key="3">
    <source>
        <dbReference type="Proteomes" id="UP000237647"/>
    </source>
</evidence>
<dbReference type="GO" id="GO:0035438">
    <property type="term" value="F:cyclic-di-GMP binding"/>
    <property type="evidence" value="ECO:0007669"/>
    <property type="project" value="InterPro"/>
</dbReference>
<feature type="domain" description="PilZ" evidence="1">
    <location>
        <begin position="17"/>
        <end position="99"/>
    </location>
</feature>
<dbReference type="Gene3D" id="2.40.10.220">
    <property type="entry name" value="predicted glycosyltransferase like domains"/>
    <property type="match status" value="1"/>
</dbReference>
<reference evidence="2 3" key="1">
    <citation type="submission" date="2018-03" db="EMBL/GenBank/DDBJ databases">
        <title>Genomic Encyclopedia of Type Strains, Phase III (KMG-III): the genomes of soil and plant-associated and newly described type strains.</title>
        <authorList>
            <person name="Whitman W."/>
        </authorList>
    </citation>
    <scope>NUCLEOTIDE SEQUENCE [LARGE SCALE GENOMIC DNA]</scope>
    <source>
        <strain evidence="2 3">CGMCC 1.12152</strain>
    </source>
</reference>
<evidence type="ECO:0000259" key="1">
    <source>
        <dbReference type="Pfam" id="PF07238"/>
    </source>
</evidence>